<dbReference type="InterPro" id="IPR015421">
    <property type="entry name" value="PyrdxlP-dep_Trfase_major"/>
</dbReference>
<evidence type="ECO:0000256" key="3">
    <source>
        <dbReference type="ARBA" id="ARBA00022679"/>
    </source>
</evidence>
<dbReference type="CDD" id="cd07377">
    <property type="entry name" value="WHTH_GntR"/>
    <property type="match status" value="1"/>
</dbReference>
<dbReference type="PANTHER" id="PTHR46577:SF2">
    <property type="entry name" value="TRANSCRIPTIONAL REGULATORY PROTEIN"/>
    <property type="match status" value="1"/>
</dbReference>
<evidence type="ECO:0000256" key="5">
    <source>
        <dbReference type="ARBA" id="ARBA00023015"/>
    </source>
</evidence>
<evidence type="ECO:0000259" key="8">
    <source>
        <dbReference type="PROSITE" id="PS50949"/>
    </source>
</evidence>
<evidence type="ECO:0000256" key="2">
    <source>
        <dbReference type="ARBA" id="ARBA00022576"/>
    </source>
</evidence>
<sequence length="468" mass="52343">MTLYAQLADRLREHIQLGVFHAGDKLPSVRQLANEHGVSISTVQEAYRQLEMEQLVEARPKSGYFVPQKNPLVTMPRVSRPPQRPLDVSLWEDVLSMLLNQGNDAFCQFQHAMPDMEASTLKPLLKSLYELNKNRPFDGMVYGDVQGDYSLREQLTRLAAASGCQVHPDEIVITSGCQEALSVCLRTVAQAGDIIAVESPGFYGAMQAIKAANLKALEIPTDPANGMSIEALKLAIDQWPIKAILVTPTVNNPLGYVMPDAKKKALYQLAREYDIAIIEDDIYGDIAFEYPRPKSIKSYDEDGRVLLCSSFSKTLAPGFRVGWIAPGKYRSKVTHIKYVTSSMCPTLPQLAIASFIRQGGYDKHLRNMRQKYRKARDTMLKGIKQYFPQGTLVSYPEGGFVLWVELPSQYDAVKLAEQAKTKGVIVAPGQLFSATGKYRNCLRLNYNDKDNDTRMRGLKILGEIMRAI</sequence>
<dbReference type="InterPro" id="IPR015422">
    <property type="entry name" value="PyrdxlP-dep_Trfase_small"/>
</dbReference>
<keyword evidence="5" id="KW-0805">Transcription regulation</keyword>
<proteinExistence type="inferred from homology"/>
<dbReference type="SUPFAM" id="SSF53383">
    <property type="entry name" value="PLP-dependent transferases"/>
    <property type="match status" value="1"/>
</dbReference>
<dbReference type="GO" id="GO:0003677">
    <property type="term" value="F:DNA binding"/>
    <property type="evidence" value="ECO:0007669"/>
    <property type="project" value="UniProtKB-KW"/>
</dbReference>
<dbReference type="EMBL" id="FQWD01000002">
    <property type="protein sequence ID" value="SHG14331.1"/>
    <property type="molecule type" value="Genomic_DNA"/>
</dbReference>
<dbReference type="Gene3D" id="1.10.10.10">
    <property type="entry name" value="Winged helix-like DNA-binding domain superfamily/Winged helix DNA-binding domain"/>
    <property type="match status" value="1"/>
</dbReference>
<dbReference type="PANTHER" id="PTHR46577">
    <property type="entry name" value="HTH-TYPE TRANSCRIPTIONAL REGULATORY PROTEIN GABR"/>
    <property type="match status" value="1"/>
</dbReference>
<dbReference type="GO" id="GO:0030170">
    <property type="term" value="F:pyridoxal phosphate binding"/>
    <property type="evidence" value="ECO:0007669"/>
    <property type="project" value="InterPro"/>
</dbReference>
<dbReference type="FunFam" id="3.40.640.10:FF:000023">
    <property type="entry name" value="Transcriptional regulator, GntR family"/>
    <property type="match status" value="1"/>
</dbReference>
<dbReference type="OrthoDB" id="9804020at2"/>
<dbReference type="GO" id="GO:0008483">
    <property type="term" value="F:transaminase activity"/>
    <property type="evidence" value="ECO:0007669"/>
    <property type="project" value="UniProtKB-KW"/>
</dbReference>
<dbReference type="Gene3D" id="3.40.640.10">
    <property type="entry name" value="Type I PLP-dependent aspartate aminotransferase-like (Major domain)"/>
    <property type="match status" value="1"/>
</dbReference>
<dbReference type="PROSITE" id="PS50949">
    <property type="entry name" value="HTH_GNTR"/>
    <property type="match status" value="1"/>
</dbReference>
<dbReference type="CDD" id="cd00609">
    <property type="entry name" value="AAT_like"/>
    <property type="match status" value="1"/>
</dbReference>
<keyword evidence="10" id="KW-1185">Reference proteome</keyword>
<dbReference type="STRING" id="634436.SAMN05216361_1438"/>
<keyword evidence="6 9" id="KW-0238">DNA-binding</keyword>
<reference evidence="10" key="1">
    <citation type="submission" date="2016-11" db="EMBL/GenBank/DDBJ databases">
        <authorList>
            <person name="Varghese N."/>
            <person name="Submissions S."/>
        </authorList>
    </citation>
    <scope>NUCLEOTIDE SEQUENCE [LARGE SCALE GENOMIC DNA]</scope>
    <source>
        <strain evidence="10">CGMCC 1.8995</strain>
    </source>
</reference>
<evidence type="ECO:0000256" key="1">
    <source>
        <dbReference type="ARBA" id="ARBA00005384"/>
    </source>
</evidence>
<organism evidence="9 10">
    <name type="scientific">Marisediminitalea aggregata</name>
    <dbReference type="NCBI Taxonomy" id="634436"/>
    <lineage>
        <taxon>Bacteria</taxon>
        <taxon>Pseudomonadati</taxon>
        <taxon>Pseudomonadota</taxon>
        <taxon>Gammaproteobacteria</taxon>
        <taxon>Alteromonadales</taxon>
        <taxon>Alteromonadaceae</taxon>
        <taxon>Marisediminitalea</taxon>
    </lineage>
</organism>
<dbReference type="RefSeq" id="WP_073320006.1">
    <property type="nucleotide sequence ID" value="NZ_FQWD01000002.1"/>
</dbReference>
<evidence type="ECO:0000256" key="7">
    <source>
        <dbReference type="ARBA" id="ARBA00023163"/>
    </source>
</evidence>
<keyword evidence="7" id="KW-0804">Transcription</keyword>
<dbReference type="Proteomes" id="UP000184520">
    <property type="component" value="Unassembled WGS sequence"/>
</dbReference>
<dbReference type="SMART" id="SM00345">
    <property type="entry name" value="HTH_GNTR"/>
    <property type="match status" value="1"/>
</dbReference>
<evidence type="ECO:0000313" key="9">
    <source>
        <dbReference type="EMBL" id="SHG14331.1"/>
    </source>
</evidence>
<evidence type="ECO:0000313" key="10">
    <source>
        <dbReference type="Proteomes" id="UP000184520"/>
    </source>
</evidence>
<accession>A0A1M5HEH5</accession>
<dbReference type="Pfam" id="PF00392">
    <property type="entry name" value="GntR"/>
    <property type="match status" value="1"/>
</dbReference>
<dbReference type="AlphaFoldDB" id="A0A1M5HEH5"/>
<keyword evidence="4" id="KW-0663">Pyridoxal phosphate</keyword>
<keyword evidence="2 9" id="KW-0032">Aminotransferase</keyword>
<evidence type="ECO:0000256" key="6">
    <source>
        <dbReference type="ARBA" id="ARBA00023125"/>
    </source>
</evidence>
<keyword evidence="3 9" id="KW-0808">Transferase</keyword>
<comment type="similarity">
    <text evidence="1">In the C-terminal section; belongs to the class-I pyridoxal-phosphate-dependent aminotransferase family.</text>
</comment>
<dbReference type="InterPro" id="IPR000524">
    <property type="entry name" value="Tscrpt_reg_HTH_GntR"/>
</dbReference>
<dbReference type="InterPro" id="IPR036390">
    <property type="entry name" value="WH_DNA-bd_sf"/>
</dbReference>
<dbReference type="InterPro" id="IPR015424">
    <property type="entry name" value="PyrdxlP-dep_Trfase"/>
</dbReference>
<dbReference type="InterPro" id="IPR004839">
    <property type="entry name" value="Aminotransferase_I/II_large"/>
</dbReference>
<dbReference type="InterPro" id="IPR051446">
    <property type="entry name" value="HTH_trans_reg/aminotransferase"/>
</dbReference>
<evidence type="ECO:0000256" key="4">
    <source>
        <dbReference type="ARBA" id="ARBA00022898"/>
    </source>
</evidence>
<dbReference type="GO" id="GO:0003700">
    <property type="term" value="F:DNA-binding transcription factor activity"/>
    <property type="evidence" value="ECO:0007669"/>
    <property type="project" value="InterPro"/>
</dbReference>
<dbReference type="SUPFAM" id="SSF46785">
    <property type="entry name" value="Winged helix' DNA-binding domain"/>
    <property type="match status" value="1"/>
</dbReference>
<dbReference type="Pfam" id="PF00155">
    <property type="entry name" value="Aminotran_1_2"/>
    <property type="match status" value="1"/>
</dbReference>
<name>A0A1M5HEH5_9ALTE</name>
<gene>
    <name evidence="9" type="ORF">SAMN05216361_1438</name>
</gene>
<protein>
    <submittedName>
        <fullName evidence="9">DNA-binding transcriptional regulator, MocR family, contains an aminotransferase domain</fullName>
    </submittedName>
</protein>
<feature type="domain" description="HTH gntR-type" evidence="8">
    <location>
        <begin position="1"/>
        <end position="69"/>
    </location>
</feature>
<dbReference type="InterPro" id="IPR036388">
    <property type="entry name" value="WH-like_DNA-bd_sf"/>
</dbReference>
<dbReference type="Gene3D" id="3.90.1150.10">
    <property type="entry name" value="Aspartate Aminotransferase, domain 1"/>
    <property type="match status" value="1"/>
</dbReference>